<reference evidence="1" key="2">
    <citation type="submission" date="2018-10" db="EMBL/GenBank/DDBJ databases">
        <authorList>
            <person name="Fischer M.A."/>
            <person name="Kern T."/>
            <person name="Deppenmeier U."/>
            <person name="Schmitz R.A."/>
            <person name="Rother M."/>
        </authorList>
    </citation>
    <scope>NUCLEOTIDE SEQUENCE</scope>
    <source>
        <strain evidence="1">E03.2</strain>
    </source>
</reference>
<reference evidence="1 3" key="1">
    <citation type="journal article" date="2016" name="Int. J. Syst. Evol. Microbiol.">
        <title>Methanosarcina flavescens sp. nov., a methanogenic archaeon isolated from a full-scale anaerobic digester.</title>
        <authorList>
            <person name="Kern T."/>
            <person name="Fischer M.A."/>
            <person name="Deppenmeier U."/>
            <person name="Schmitz R.A."/>
            <person name="Rother M."/>
        </authorList>
    </citation>
    <scope>NUCLEOTIDE SEQUENCE [LARGE SCALE GENOMIC DNA]</scope>
    <source>
        <strain evidence="1 3">E03.2</strain>
    </source>
</reference>
<sequence>MDRRRVFYLRIAAILLVMLLVLPVSVALNYKVENILEGKIGETNSASTYNETEQIEHYLENLSKMETAFISLNENLVQLNTSIEYMGDMMEVASSILGEPDSSISTTANMFKCLEKIEEVLG</sequence>
<evidence type="ECO:0000313" key="2">
    <source>
        <dbReference type="EMBL" id="NLK33311.1"/>
    </source>
</evidence>
<name>A0A660HV94_9EURY</name>
<dbReference type="RefSeq" id="WP_054297733.1">
    <property type="nucleotide sequence ID" value="NZ_CP032683.1"/>
</dbReference>
<accession>A0A660HV94</accession>
<keyword evidence="3" id="KW-1185">Reference proteome</keyword>
<evidence type="ECO:0000313" key="4">
    <source>
        <dbReference type="Proteomes" id="UP000585579"/>
    </source>
</evidence>
<evidence type="ECO:0000313" key="3">
    <source>
        <dbReference type="Proteomes" id="UP000053087"/>
    </source>
</evidence>
<proteinExistence type="predicted"/>
<gene>
    <name evidence="1" type="ORF">AOB57_013280</name>
    <name evidence="2" type="ORF">GX302_10940</name>
</gene>
<dbReference type="EMBL" id="CP032683">
    <property type="protein sequence ID" value="AYK16029.1"/>
    <property type="molecule type" value="Genomic_DNA"/>
</dbReference>
<reference evidence="2 4" key="3">
    <citation type="journal article" date="2020" name="Biotechnol. Biofuels">
        <title>New insights from the biogas microbiome by comprehensive genome-resolved metagenomics of nearly 1600 species originating from multiple anaerobic digesters.</title>
        <authorList>
            <person name="Campanaro S."/>
            <person name="Treu L."/>
            <person name="Rodriguez-R L.M."/>
            <person name="Kovalovszki A."/>
            <person name="Ziels R.M."/>
            <person name="Maus I."/>
            <person name="Zhu X."/>
            <person name="Kougias P.G."/>
            <person name="Basile A."/>
            <person name="Luo G."/>
            <person name="Schluter A."/>
            <person name="Konstantinidis K.T."/>
            <person name="Angelidaki I."/>
        </authorList>
    </citation>
    <scope>NUCLEOTIDE SEQUENCE [LARGE SCALE GENOMIC DNA]</scope>
    <source>
        <strain evidence="2">AS22ysBPME_46</strain>
    </source>
</reference>
<dbReference type="EMBL" id="JAAYQL010000065">
    <property type="protein sequence ID" value="NLK33311.1"/>
    <property type="molecule type" value="Genomic_DNA"/>
</dbReference>
<organism evidence="1 3">
    <name type="scientific">Methanosarcina flavescens</name>
    <dbReference type="NCBI Taxonomy" id="1715806"/>
    <lineage>
        <taxon>Archaea</taxon>
        <taxon>Methanobacteriati</taxon>
        <taxon>Methanobacteriota</taxon>
        <taxon>Stenosarchaea group</taxon>
        <taxon>Methanomicrobia</taxon>
        <taxon>Methanosarcinales</taxon>
        <taxon>Methanosarcinaceae</taxon>
        <taxon>Methanosarcina</taxon>
    </lineage>
</organism>
<dbReference type="Proteomes" id="UP000585579">
    <property type="component" value="Unassembled WGS sequence"/>
</dbReference>
<protein>
    <submittedName>
        <fullName evidence="1">Uncharacterized protein</fullName>
    </submittedName>
</protein>
<dbReference type="AlphaFoldDB" id="A0A660HV94"/>
<dbReference type="GeneID" id="53689095"/>
<dbReference type="OrthoDB" id="136875at2157"/>
<dbReference type="Proteomes" id="UP000053087">
    <property type="component" value="Chromosome"/>
</dbReference>
<evidence type="ECO:0000313" key="1">
    <source>
        <dbReference type="EMBL" id="AYK16029.1"/>
    </source>
</evidence>
<dbReference type="KEGG" id="mfz:AOB57_013280"/>